<proteinExistence type="predicted"/>
<sequence>MKKERQILVIFPHPDDETFGVSGTIAMHVANGTPITYACLTLGEMGRNLGNPPFATRESLPNIRKQELIKAAEAMGIDDLRMLGFRDKTLEFEDDEEMTVMMSNLIAELDPSLIITFYPGYSVHPDHEATARAVIEAVSRLDESNRPTVHCVAFSNGHEQEIGPADIVNDITPFAEQKKAAMRAHLSQTAWMLQELEPKWASGDKVALEWLQTERFWTYSFE</sequence>
<dbReference type="Gene3D" id="3.40.50.10320">
    <property type="entry name" value="LmbE-like"/>
    <property type="match status" value="1"/>
</dbReference>
<dbReference type="NCBIfam" id="TIGR04000">
    <property type="entry name" value="thiol_BshB2"/>
    <property type="match status" value="1"/>
</dbReference>
<dbReference type="OrthoDB" id="9790023at2"/>
<dbReference type="AlphaFoldDB" id="A0A0B0IK72"/>
<dbReference type="SUPFAM" id="SSF102588">
    <property type="entry name" value="LmbE-like"/>
    <property type="match status" value="1"/>
</dbReference>
<name>A0A0B0IK72_9BACI</name>
<organism evidence="2 3">
    <name type="scientific">Halalkalibacter okhensis</name>
    <dbReference type="NCBI Taxonomy" id="333138"/>
    <lineage>
        <taxon>Bacteria</taxon>
        <taxon>Bacillati</taxon>
        <taxon>Bacillota</taxon>
        <taxon>Bacilli</taxon>
        <taxon>Bacillales</taxon>
        <taxon>Bacillaceae</taxon>
        <taxon>Halalkalibacter</taxon>
    </lineage>
</organism>
<evidence type="ECO:0000256" key="1">
    <source>
        <dbReference type="ARBA" id="ARBA00001947"/>
    </source>
</evidence>
<comment type="cofactor">
    <cofactor evidence="1">
        <name>Zn(2+)</name>
        <dbReference type="ChEBI" id="CHEBI:29105"/>
    </cofactor>
</comment>
<gene>
    <name evidence="2" type="ORF">LQ50_09145</name>
</gene>
<dbReference type="eggNOG" id="COG2120">
    <property type="taxonomic scope" value="Bacteria"/>
</dbReference>
<dbReference type="InterPro" id="IPR023841">
    <property type="entry name" value="BshB2"/>
</dbReference>
<keyword evidence="3" id="KW-1185">Reference proteome</keyword>
<dbReference type="InterPro" id="IPR003737">
    <property type="entry name" value="GlcNAc_PI_deacetylase-related"/>
</dbReference>
<reference evidence="2 3" key="1">
    <citation type="submission" date="2014-09" db="EMBL/GenBank/DDBJ databases">
        <title>Genome sequencing and annotation of Bacillus Okhensis strain Kh10-101T.</title>
        <authorList>
            <person name="Prakash J.S."/>
        </authorList>
    </citation>
    <scope>NUCLEOTIDE SEQUENCE [LARGE SCALE GENOMIC DNA]</scope>
    <source>
        <strain evidence="3">Kh10-101T</strain>
    </source>
</reference>
<dbReference type="PANTHER" id="PTHR12993:SF27">
    <property type="entry name" value="N-ACETYL-ALPHA-D-GLUCOSAMINYL L-MALATE DEACETYLASE 2-RELATED"/>
    <property type="match status" value="1"/>
</dbReference>
<evidence type="ECO:0000313" key="2">
    <source>
        <dbReference type="EMBL" id="KHF40429.1"/>
    </source>
</evidence>
<accession>A0A0B0IK72</accession>
<dbReference type="GO" id="GO:0016811">
    <property type="term" value="F:hydrolase activity, acting on carbon-nitrogen (but not peptide) bonds, in linear amides"/>
    <property type="evidence" value="ECO:0007669"/>
    <property type="project" value="TreeGrafter"/>
</dbReference>
<evidence type="ECO:0000313" key="3">
    <source>
        <dbReference type="Proteomes" id="UP000030832"/>
    </source>
</evidence>
<dbReference type="PANTHER" id="PTHR12993">
    <property type="entry name" value="N-ACETYLGLUCOSAMINYL-PHOSPHATIDYLINOSITOL DE-N-ACETYLASE-RELATED"/>
    <property type="match status" value="1"/>
</dbReference>
<comment type="caution">
    <text evidence="2">The sequence shown here is derived from an EMBL/GenBank/DDBJ whole genome shotgun (WGS) entry which is preliminary data.</text>
</comment>
<dbReference type="Pfam" id="PF02585">
    <property type="entry name" value="PIG-L"/>
    <property type="match status" value="1"/>
</dbReference>
<dbReference type="Proteomes" id="UP000030832">
    <property type="component" value="Unassembled WGS sequence"/>
</dbReference>
<dbReference type="EMBL" id="JRJU01000009">
    <property type="protein sequence ID" value="KHF40429.1"/>
    <property type="molecule type" value="Genomic_DNA"/>
</dbReference>
<dbReference type="InterPro" id="IPR024078">
    <property type="entry name" value="LmbE-like_dom_sf"/>
</dbReference>
<dbReference type="RefSeq" id="WP_034628182.1">
    <property type="nucleotide sequence ID" value="NZ_JRJU01000009.1"/>
</dbReference>
<dbReference type="STRING" id="333138.LQ50_09145"/>
<protein>
    <submittedName>
        <fullName evidence="2">Deacetylase</fullName>
    </submittedName>
</protein>